<sequence length="342" mass="40183">MKKFRTHLIVDLKDSTIIENLIFEYMELLLLTESSNSFFSSKDGMRQSFYTYGKSTEDITPNDDIPLNELIIIADNEEKAEDLLSLIHCGILLAYPEPGLTNNFTFLKEYKESENEWYKEKPFIKHYQKIENIGFGCIVANKAIKSKQLCYAIEKYKVSLDLNSFTPHSANPRYGQVFEHYDVKHNYHTRGAFAIISAFSVIEELELEIRSSNKNPRFLNTETGEWNPKVLENIEKRLEKSEIDSKLTFDWIYRGNPTRIEQDIKPFFGFDSEWVKYGAEVRDKTLTIPEAIHNVSYLRNFIAAHKFRELTQYISPYDIFNTQTLARLLILRKMKLWETMLE</sequence>
<evidence type="ECO:0000313" key="1">
    <source>
        <dbReference type="EMBL" id="MFD1294962.1"/>
    </source>
</evidence>
<keyword evidence="2" id="KW-1185">Reference proteome</keyword>
<dbReference type="RefSeq" id="WP_386810412.1">
    <property type="nucleotide sequence ID" value="NZ_JBHTMV010000011.1"/>
</dbReference>
<evidence type="ECO:0000313" key="2">
    <source>
        <dbReference type="Proteomes" id="UP001597241"/>
    </source>
</evidence>
<protein>
    <submittedName>
        <fullName evidence="1">Uncharacterized protein</fullName>
    </submittedName>
</protein>
<accession>A0ABW3WSV1</accession>
<organism evidence="1 2">
    <name type="scientific">Lutibacter holmesii</name>
    <dbReference type="NCBI Taxonomy" id="1137985"/>
    <lineage>
        <taxon>Bacteria</taxon>
        <taxon>Pseudomonadati</taxon>
        <taxon>Bacteroidota</taxon>
        <taxon>Flavobacteriia</taxon>
        <taxon>Flavobacteriales</taxon>
        <taxon>Flavobacteriaceae</taxon>
        <taxon>Lutibacter</taxon>
    </lineage>
</organism>
<dbReference type="EMBL" id="JBHTMV010000011">
    <property type="protein sequence ID" value="MFD1294962.1"/>
    <property type="molecule type" value="Genomic_DNA"/>
</dbReference>
<dbReference type="Proteomes" id="UP001597241">
    <property type="component" value="Unassembled WGS sequence"/>
</dbReference>
<proteinExistence type="predicted"/>
<name>A0ABW3WSV1_9FLAO</name>
<gene>
    <name evidence="1" type="ORF">ACFQ5N_14050</name>
</gene>
<reference evidence="2" key="1">
    <citation type="journal article" date="2019" name="Int. J. Syst. Evol. Microbiol.">
        <title>The Global Catalogue of Microorganisms (GCM) 10K type strain sequencing project: providing services to taxonomists for standard genome sequencing and annotation.</title>
        <authorList>
            <consortium name="The Broad Institute Genomics Platform"/>
            <consortium name="The Broad Institute Genome Sequencing Center for Infectious Disease"/>
            <person name="Wu L."/>
            <person name="Ma J."/>
        </authorList>
    </citation>
    <scope>NUCLEOTIDE SEQUENCE [LARGE SCALE GENOMIC DNA]</scope>
    <source>
        <strain evidence="2">CCUG 62221</strain>
    </source>
</reference>
<comment type="caution">
    <text evidence="1">The sequence shown here is derived from an EMBL/GenBank/DDBJ whole genome shotgun (WGS) entry which is preliminary data.</text>
</comment>